<keyword evidence="1" id="KW-0812">Transmembrane</keyword>
<dbReference type="RefSeq" id="WP_089355342.1">
    <property type="nucleotide sequence ID" value="NZ_FZPD01000001.1"/>
</dbReference>
<gene>
    <name evidence="2" type="ORF">SAMN05421640_0586</name>
</gene>
<accession>A0A239FB62</accession>
<name>A0A239FB62_EKHLU</name>
<dbReference type="Proteomes" id="UP000198393">
    <property type="component" value="Unassembled WGS sequence"/>
</dbReference>
<dbReference type="EMBL" id="FZPD01000001">
    <property type="protein sequence ID" value="SNS54057.1"/>
    <property type="molecule type" value="Genomic_DNA"/>
</dbReference>
<keyword evidence="3" id="KW-1185">Reference proteome</keyword>
<proteinExistence type="predicted"/>
<reference evidence="2 3" key="1">
    <citation type="submission" date="2017-06" db="EMBL/GenBank/DDBJ databases">
        <authorList>
            <person name="Kim H.J."/>
            <person name="Triplett B.A."/>
        </authorList>
    </citation>
    <scope>NUCLEOTIDE SEQUENCE [LARGE SCALE GENOMIC DNA]</scope>
    <source>
        <strain evidence="2 3">DSM 19307</strain>
    </source>
</reference>
<feature type="transmembrane region" description="Helical" evidence="1">
    <location>
        <begin position="28"/>
        <end position="45"/>
    </location>
</feature>
<sequence>MKKWITLALITIALLSFSFLNVKLHPSWNLMIAFFAIQTIILFRVDQWAPKEWKPQASLVKIIIRLLSSMVFILVLVYTQEDLYNLVIQFIIIYLIYMIFEIVEALTNLRRN</sequence>
<keyword evidence="1" id="KW-1133">Transmembrane helix</keyword>
<evidence type="ECO:0000313" key="3">
    <source>
        <dbReference type="Proteomes" id="UP000198393"/>
    </source>
</evidence>
<evidence type="ECO:0000313" key="2">
    <source>
        <dbReference type="EMBL" id="SNS54057.1"/>
    </source>
</evidence>
<feature type="transmembrane region" description="Helical" evidence="1">
    <location>
        <begin position="83"/>
        <end position="103"/>
    </location>
</feature>
<organism evidence="2 3">
    <name type="scientific">Ekhidna lutea</name>
    <dbReference type="NCBI Taxonomy" id="447679"/>
    <lineage>
        <taxon>Bacteria</taxon>
        <taxon>Pseudomonadati</taxon>
        <taxon>Bacteroidota</taxon>
        <taxon>Cytophagia</taxon>
        <taxon>Cytophagales</taxon>
        <taxon>Reichenbachiellaceae</taxon>
        <taxon>Ekhidna</taxon>
    </lineage>
</organism>
<feature type="transmembrane region" description="Helical" evidence="1">
    <location>
        <begin position="57"/>
        <end position="77"/>
    </location>
</feature>
<dbReference type="AlphaFoldDB" id="A0A239FB62"/>
<evidence type="ECO:0000256" key="1">
    <source>
        <dbReference type="SAM" id="Phobius"/>
    </source>
</evidence>
<protein>
    <submittedName>
        <fullName evidence="2">Uncharacterized protein</fullName>
    </submittedName>
</protein>
<keyword evidence="1" id="KW-0472">Membrane</keyword>